<sequence>MSDTQKSTPGPVQRILEWLRAGYPSGIPKEDYFAVLGVLKRTLPEHEVEDVVATLTAQAQAPITEADVRSELAGRDVQSPTSEDVARVAGRLAEAGWPLADPADVYPPSAEVAAAAAAAAVAITGAPPANGSSPTDGPEPASGAEPAGGEGGRLPRIVSWVREGYPSGVPATDFVPLLALLRRRLTDDEVKGVSRSLRSAGVAPVDVIDIGQEIAKVTNELPSVEDIRRVHDHLARKGWPVEFPDPG</sequence>
<accession>A0ABP4WJS8</accession>
<gene>
    <name evidence="2" type="ORF">GCM10009810_15080</name>
</gene>
<dbReference type="Gene3D" id="6.10.140.2080">
    <property type="match status" value="2"/>
</dbReference>
<dbReference type="EMBL" id="BAAAPN010000035">
    <property type="protein sequence ID" value="GAA1756358.1"/>
    <property type="molecule type" value="Genomic_DNA"/>
</dbReference>
<dbReference type="Proteomes" id="UP001501475">
    <property type="component" value="Unassembled WGS sequence"/>
</dbReference>
<evidence type="ECO:0008006" key="4">
    <source>
        <dbReference type="Google" id="ProtNLM"/>
    </source>
</evidence>
<dbReference type="Gene3D" id="1.10.10.2390">
    <property type="match status" value="2"/>
</dbReference>
<name>A0ABP4WJS8_9MICO</name>
<feature type="region of interest" description="Disordered" evidence="1">
    <location>
        <begin position="127"/>
        <end position="152"/>
    </location>
</feature>
<evidence type="ECO:0000256" key="1">
    <source>
        <dbReference type="SAM" id="MobiDB-lite"/>
    </source>
</evidence>
<proteinExistence type="predicted"/>
<organism evidence="2 3">
    <name type="scientific">Nostocoides vanveenii</name>
    <dbReference type="NCBI Taxonomy" id="330835"/>
    <lineage>
        <taxon>Bacteria</taxon>
        <taxon>Bacillati</taxon>
        <taxon>Actinomycetota</taxon>
        <taxon>Actinomycetes</taxon>
        <taxon>Micrococcales</taxon>
        <taxon>Intrasporangiaceae</taxon>
        <taxon>Nostocoides</taxon>
    </lineage>
</organism>
<keyword evidence="3" id="KW-1185">Reference proteome</keyword>
<comment type="caution">
    <text evidence="2">The sequence shown here is derived from an EMBL/GenBank/DDBJ whole genome shotgun (WGS) entry which is preliminary data.</text>
</comment>
<evidence type="ECO:0000313" key="3">
    <source>
        <dbReference type="Proteomes" id="UP001501475"/>
    </source>
</evidence>
<dbReference type="RefSeq" id="WP_344064301.1">
    <property type="nucleotide sequence ID" value="NZ_BAAAPN010000035.1"/>
</dbReference>
<evidence type="ECO:0000313" key="2">
    <source>
        <dbReference type="EMBL" id="GAA1756358.1"/>
    </source>
</evidence>
<dbReference type="Pfam" id="PF11829">
    <property type="entry name" value="DUF3349"/>
    <property type="match status" value="2"/>
</dbReference>
<reference evidence="3" key="1">
    <citation type="journal article" date="2019" name="Int. J. Syst. Evol. Microbiol.">
        <title>The Global Catalogue of Microorganisms (GCM) 10K type strain sequencing project: providing services to taxonomists for standard genome sequencing and annotation.</title>
        <authorList>
            <consortium name="The Broad Institute Genomics Platform"/>
            <consortium name="The Broad Institute Genome Sequencing Center for Infectious Disease"/>
            <person name="Wu L."/>
            <person name="Ma J."/>
        </authorList>
    </citation>
    <scope>NUCLEOTIDE SEQUENCE [LARGE SCALE GENOMIC DNA]</scope>
    <source>
        <strain evidence="3">JCM 15591</strain>
    </source>
</reference>
<dbReference type="InterPro" id="IPR021784">
    <property type="entry name" value="DUF3349"/>
</dbReference>
<protein>
    <recommendedName>
        <fullName evidence="4">DUF3349 domain-containing protein</fullName>
    </recommendedName>
</protein>